<organism evidence="9 11">
    <name type="scientific">Chryseobacterium balustinum</name>
    <dbReference type="NCBI Taxonomy" id="246"/>
    <lineage>
        <taxon>Bacteria</taxon>
        <taxon>Pseudomonadati</taxon>
        <taxon>Bacteroidota</taxon>
        <taxon>Flavobacteriia</taxon>
        <taxon>Flavobacteriales</taxon>
        <taxon>Weeksellaceae</taxon>
        <taxon>Chryseobacterium group</taxon>
        <taxon>Chryseobacterium</taxon>
    </lineage>
</organism>
<dbReference type="KEGG" id="cbp:EB354_03120"/>
<dbReference type="InterPro" id="IPR013324">
    <property type="entry name" value="RNA_pol_sigma_r3/r4-like"/>
</dbReference>
<dbReference type="SUPFAM" id="SSF88946">
    <property type="entry name" value="Sigma2 domain of RNA polymerase sigma factors"/>
    <property type="match status" value="1"/>
</dbReference>
<dbReference type="Gene3D" id="1.10.1740.10">
    <property type="match status" value="1"/>
</dbReference>
<reference evidence="8 10" key="1">
    <citation type="submission" date="2017-02" db="EMBL/GenBank/DDBJ databases">
        <authorList>
            <person name="Varghese N."/>
            <person name="Submissions S."/>
        </authorList>
    </citation>
    <scope>NUCLEOTIDE SEQUENCE [LARGE SCALE GENOMIC DNA]</scope>
    <source>
        <strain evidence="8 10">DSM 16775</strain>
    </source>
</reference>
<dbReference type="GO" id="GO:0016987">
    <property type="term" value="F:sigma factor activity"/>
    <property type="evidence" value="ECO:0007669"/>
    <property type="project" value="UniProtKB-KW"/>
</dbReference>
<evidence type="ECO:0000313" key="10">
    <source>
        <dbReference type="Proteomes" id="UP000190669"/>
    </source>
</evidence>
<reference evidence="9 11" key="2">
    <citation type="submission" date="2018-06" db="EMBL/GenBank/DDBJ databases">
        <authorList>
            <consortium name="Pathogen Informatics"/>
            <person name="Doyle S."/>
        </authorList>
    </citation>
    <scope>NUCLEOTIDE SEQUENCE [LARGE SCALE GENOMIC DNA]</scope>
    <source>
        <strain evidence="9 11">NCTC11212</strain>
    </source>
</reference>
<dbReference type="PANTHER" id="PTHR43133:SF8">
    <property type="entry name" value="RNA POLYMERASE SIGMA FACTOR HI_1459-RELATED"/>
    <property type="match status" value="1"/>
</dbReference>
<dbReference type="SUPFAM" id="SSF88659">
    <property type="entry name" value="Sigma3 and sigma4 domains of RNA polymerase sigma factors"/>
    <property type="match status" value="1"/>
</dbReference>
<dbReference type="Proteomes" id="UP000251937">
    <property type="component" value="Unassembled WGS sequence"/>
</dbReference>
<dbReference type="InterPro" id="IPR007627">
    <property type="entry name" value="RNA_pol_sigma70_r2"/>
</dbReference>
<dbReference type="Pfam" id="PF04542">
    <property type="entry name" value="Sigma70_r2"/>
    <property type="match status" value="1"/>
</dbReference>
<dbReference type="NCBIfam" id="TIGR02937">
    <property type="entry name" value="sigma70-ECF"/>
    <property type="match status" value="1"/>
</dbReference>
<sequence>MQVLNFEEIYHDYWKKIFRLCMGYSNDNDAAKDLCQETFVAVFQQLPKFRQEASVGTWIYRIATNICLRQINIEKRMPKSELPYEIKDNSEKDNQQEQDKMTDFLYQCISELPELERIIISLELEEMKQTEIAEIVGISSANVRVKIHRVKKKLTEKFKNYGNR</sequence>
<evidence type="ECO:0000256" key="1">
    <source>
        <dbReference type="ARBA" id="ARBA00010641"/>
    </source>
</evidence>
<dbReference type="Proteomes" id="UP000190669">
    <property type="component" value="Unassembled WGS sequence"/>
</dbReference>
<dbReference type="InterPro" id="IPR013325">
    <property type="entry name" value="RNA_pol_sigma_r2"/>
</dbReference>
<dbReference type="InterPro" id="IPR013249">
    <property type="entry name" value="RNA_pol_sigma70_r4_t2"/>
</dbReference>
<dbReference type="Pfam" id="PF08281">
    <property type="entry name" value="Sigma70_r4_2"/>
    <property type="match status" value="1"/>
</dbReference>
<evidence type="ECO:0000313" key="11">
    <source>
        <dbReference type="Proteomes" id="UP000251937"/>
    </source>
</evidence>
<evidence type="ECO:0000256" key="5">
    <source>
        <dbReference type="ARBA" id="ARBA00023163"/>
    </source>
</evidence>
<keyword evidence="10" id="KW-1185">Reference proteome</keyword>
<dbReference type="EMBL" id="FUZE01000038">
    <property type="protein sequence ID" value="SKC12087.1"/>
    <property type="molecule type" value="Genomic_DNA"/>
</dbReference>
<dbReference type="CDD" id="cd06171">
    <property type="entry name" value="Sigma70_r4"/>
    <property type="match status" value="1"/>
</dbReference>
<keyword evidence="4" id="KW-0238">DNA-binding</keyword>
<keyword evidence="2" id="KW-0805">Transcription regulation</keyword>
<proteinExistence type="inferred from homology"/>
<dbReference type="Gene3D" id="1.10.10.10">
    <property type="entry name" value="Winged helix-like DNA-binding domain superfamily/Winged helix DNA-binding domain"/>
    <property type="match status" value="1"/>
</dbReference>
<dbReference type="GO" id="GO:0003677">
    <property type="term" value="F:DNA binding"/>
    <property type="evidence" value="ECO:0007669"/>
    <property type="project" value="UniProtKB-KW"/>
</dbReference>
<protein>
    <submittedName>
        <fullName evidence="8">RNA polymerase sigma-70 factor, ECF subfamily</fullName>
    </submittedName>
    <submittedName>
        <fullName evidence="9">Sigma-24</fullName>
    </submittedName>
</protein>
<dbReference type="InterPro" id="IPR039425">
    <property type="entry name" value="RNA_pol_sigma-70-like"/>
</dbReference>
<dbReference type="AlphaFoldDB" id="A0AAX2ISQ8"/>
<keyword evidence="3" id="KW-0731">Sigma factor</keyword>
<feature type="domain" description="RNA polymerase sigma-70 region 2" evidence="6">
    <location>
        <begin position="10"/>
        <end position="72"/>
    </location>
</feature>
<accession>A0AAX2ISQ8</accession>
<dbReference type="RefSeq" id="WP_079467171.1">
    <property type="nucleotide sequence ID" value="NZ_CP033934.1"/>
</dbReference>
<evidence type="ECO:0000256" key="4">
    <source>
        <dbReference type="ARBA" id="ARBA00023125"/>
    </source>
</evidence>
<dbReference type="GO" id="GO:0006352">
    <property type="term" value="P:DNA-templated transcription initiation"/>
    <property type="evidence" value="ECO:0007669"/>
    <property type="project" value="InterPro"/>
</dbReference>
<evidence type="ECO:0000313" key="9">
    <source>
        <dbReference type="EMBL" id="SQA92755.1"/>
    </source>
</evidence>
<feature type="domain" description="RNA polymerase sigma factor 70 region 4 type 2" evidence="7">
    <location>
        <begin position="105"/>
        <end position="154"/>
    </location>
</feature>
<dbReference type="InterPro" id="IPR014284">
    <property type="entry name" value="RNA_pol_sigma-70_dom"/>
</dbReference>
<keyword evidence="5" id="KW-0804">Transcription</keyword>
<comment type="caution">
    <text evidence="9">The sequence shown here is derived from an EMBL/GenBank/DDBJ whole genome shotgun (WGS) entry which is preliminary data.</text>
</comment>
<dbReference type="PANTHER" id="PTHR43133">
    <property type="entry name" value="RNA POLYMERASE ECF-TYPE SIGMA FACTO"/>
    <property type="match status" value="1"/>
</dbReference>
<dbReference type="EMBL" id="UAVR01000024">
    <property type="protein sequence ID" value="SQA92755.1"/>
    <property type="molecule type" value="Genomic_DNA"/>
</dbReference>
<evidence type="ECO:0000313" key="8">
    <source>
        <dbReference type="EMBL" id="SKC12087.1"/>
    </source>
</evidence>
<name>A0AAX2ISQ8_9FLAO</name>
<evidence type="ECO:0000256" key="3">
    <source>
        <dbReference type="ARBA" id="ARBA00023082"/>
    </source>
</evidence>
<evidence type="ECO:0000259" key="7">
    <source>
        <dbReference type="Pfam" id="PF08281"/>
    </source>
</evidence>
<evidence type="ECO:0000259" key="6">
    <source>
        <dbReference type="Pfam" id="PF04542"/>
    </source>
</evidence>
<comment type="similarity">
    <text evidence="1">Belongs to the sigma-70 factor family. ECF subfamily.</text>
</comment>
<gene>
    <name evidence="9" type="primary">rpoE_11</name>
    <name evidence="9" type="ORF">NCTC11212_04273</name>
    <name evidence="8" type="ORF">SAMN05421800_13812</name>
</gene>
<dbReference type="InterPro" id="IPR036388">
    <property type="entry name" value="WH-like_DNA-bd_sf"/>
</dbReference>
<evidence type="ECO:0000256" key="2">
    <source>
        <dbReference type="ARBA" id="ARBA00023015"/>
    </source>
</evidence>